<comment type="caution">
    <text evidence="2">The sequence shown here is derived from an EMBL/GenBank/DDBJ whole genome shotgun (WGS) entry which is preliminary data.</text>
</comment>
<keyword evidence="3" id="KW-1185">Reference proteome</keyword>
<organism evidence="2 3">
    <name type="scientific">Nocardioides currus</name>
    <dbReference type="NCBI Taxonomy" id="2133958"/>
    <lineage>
        <taxon>Bacteria</taxon>
        <taxon>Bacillati</taxon>
        <taxon>Actinomycetota</taxon>
        <taxon>Actinomycetes</taxon>
        <taxon>Propionibacteriales</taxon>
        <taxon>Nocardioidaceae</taxon>
        <taxon>Nocardioides</taxon>
    </lineage>
</organism>
<dbReference type="AlphaFoldDB" id="A0A2R7YU53"/>
<feature type="region of interest" description="Disordered" evidence="1">
    <location>
        <begin position="20"/>
        <end position="63"/>
    </location>
</feature>
<name>A0A2R7YU53_9ACTN</name>
<accession>A0A2R7YU53</accession>
<gene>
    <name evidence="2" type="ORF">C7S10_15305</name>
</gene>
<dbReference type="EMBL" id="PYXZ01000007">
    <property type="protein sequence ID" value="PUA79930.1"/>
    <property type="molecule type" value="Genomic_DNA"/>
</dbReference>
<sequence length="63" mass="6582">MVVVVVLVVAGLAVVAERLQRRRSRTDDPNAGAPRAGVFGLGEAPAKVHHRMGSAGQPPSRRG</sequence>
<evidence type="ECO:0000313" key="3">
    <source>
        <dbReference type="Proteomes" id="UP000244867"/>
    </source>
</evidence>
<proteinExistence type="predicted"/>
<dbReference type="Proteomes" id="UP000244867">
    <property type="component" value="Unassembled WGS sequence"/>
</dbReference>
<evidence type="ECO:0000256" key="1">
    <source>
        <dbReference type="SAM" id="MobiDB-lite"/>
    </source>
</evidence>
<protein>
    <submittedName>
        <fullName evidence="2">Uncharacterized protein</fullName>
    </submittedName>
</protein>
<evidence type="ECO:0000313" key="2">
    <source>
        <dbReference type="EMBL" id="PUA79930.1"/>
    </source>
</evidence>
<reference evidence="2 3" key="1">
    <citation type="submission" date="2018-03" db="EMBL/GenBank/DDBJ databases">
        <authorList>
            <person name="Keele B.F."/>
        </authorList>
    </citation>
    <scope>NUCLEOTIDE SEQUENCE [LARGE SCALE GENOMIC DNA]</scope>
    <source>
        <strain evidence="2 3">IB-3</strain>
    </source>
</reference>